<dbReference type="Pfam" id="PF00788">
    <property type="entry name" value="RA"/>
    <property type="match status" value="1"/>
</dbReference>
<dbReference type="SUPFAM" id="SSF54236">
    <property type="entry name" value="Ubiquitin-like"/>
    <property type="match status" value="1"/>
</dbReference>
<dbReference type="EMBL" id="VHII01000005">
    <property type="protein sequence ID" value="KAF1390820.1"/>
    <property type="molecule type" value="Genomic_DNA"/>
</dbReference>
<evidence type="ECO:0000256" key="1">
    <source>
        <dbReference type="SAM" id="Coils"/>
    </source>
</evidence>
<dbReference type="Proteomes" id="UP000465112">
    <property type="component" value="Chromosome 5"/>
</dbReference>
<feature type="compositionally biased region" description="Basic and acidic residues" evidence="2">
    <location>
        <begin position="133"/>
        <end position="143"/>
    </location>
</feature>
<feature type="compositionally biased region" description="Polar residues" evidence="2">
    <location>
        <begin position="187"/>
        <end position="205"/>
    </location>
</feature>
<gene>
    <name evidence="4" type="ORF">PFLUV_G00062010</name>
</gene>
<dbReference type="InterPro" id="IPR033593">
    <property type="entry name" value="N-RASSF"/>
</dbReference>
<evidence type="ECO:0000256" key="2">
    <source>
        <dbReference type="SAM" id="MobiDB-lite"/>
    </source>
</evidence>
<feature type="region of interest" description="Disordered" evidence="2">
    <location>
        <begin position="374"/>
        <end position="438"/>
    </location>
</feature>
<feature type="compositionally biased region" description="Polar residues" evidence="2">
    <location>
        <begin position="380"/>
        <end position="401"/>
    </location>
</feature>
<evidence type="ECO:0000259" key="3">
    <source>
        <dbReference type="PROSITE" id="PS50200"/>
    </source>
</evidence>
<organism evidence="4 5">
    <name type="scientific">Perca fluviatilis</name>
    <name type="common">European perch</name>
    <dbReference type="NCBI Taxonomy" id="8168"/>
    <lineage>
        <taxon>Eukaryota</taxon>
        <taxon>Metazoa</taxon>
        <taxon>Chordata</taxon>
        <taxon>Craniata</taxon>
        <taxon>Vertebrata</taxon>
        <taxon>Euteleostomi</taxon>
        <taxon>Actinopterygii</taxon>
        <taxon>Neopterygii</taxon>
        <taxon>Teleostei</taxon>
        <taxon>Neoteleostei</taxon>
        <taxon>Acanthomorphata</taxon>
        <taxon>Eupercaria</taxon>
        <taxon>Perciformes</taxon>
        <taxon>Percoidei</taxon>
        <taxon>Percidae</taxon>
        <taxon>Percinae</taxon>
        <taxon>Perca</taxon>
    </lineage>
</organism>
<dbReference type="InterPro" id="IPR000159">
    <property type="entry name" value="RA_dom"/>
</dbReference>
<reference evidence="4 5" key="1">
    <citation type="submission" date="2019-06" db="EMBL/GenBank/DDBJ databases">
        <title>A chromosome-scale genome assembly of the European perch, Perca fluviatilis.</title>
        <authorList>
            <person name="Roques C."/>
            <person name="Zahm M."/>
            <person name="Cabau C."/>
            <person name="Klopp C."/>
            <person name="Bouchez O."/>
            <person name="Donnadieu C."/>
            <person name="Kuhl H."/>
            <person name="Gislard M."/>
            <person name="Guendouz S."/>
            <person name="Journot L."/>
            <person name="Haffray P."/>
            <person name="Bestin A."/>
            <person name="Morvezen R."/>
            <person name="Feron R."/>
            <person name="Wen M."/>
            <person name="Jouanno E."/>
            <person name="Herpin A."/>
            <person name="Schartl M."/>
            <person name="Postlethwait J."/>
            <person name="Schaerlinger B."/>
            <person name="Chardard D."/>
            <person name="Lecocq T."/>
            <person name="Poncet C."/>
            <person name="Jaffrelo L."/>
            <person name="Lampietro C."/>
            <person name="Guiguen Y."/>
        </authorList>
    </citation>
    <scope>NUCLEOTIDE SEQUENCE [LARGE SCALE GENOMIC DNA]</scope>
    <source>
        <tissue evidence="4">Blood</tissue>
    </source>
</reference>
<feature type="region of interest" description="Disordered" evidence="2">
    <location>
        <begin position="96"/>
        <end position="147"/>
    </location>
</feature>
<comment type="caution">
    <text evidence="4">The sequence shown here is derived from an EMBL/GenBank/DDBJ whole genome shotgun (WGS) entry which is preliminary data.</text>
</comment>
<feature type="region of interest" description="Disordered" evidence="2">
    <location>
        <begin position="170"/>
        <end position="242"/>
    </location>
</feature>
<dbReference type="PANTHER" id="PTHR15286:SF16">
    <property type="entry name" value="RAS ASSOCIATION DOMAIN-CONTAINING PROTEIN 8"/>
    <property type="match status" value="1"/>
</dbReference>
<feature type="compositionally biased region" description="Basic and acidic residues" evidence="2">
    <location>
        <begin position="231"/>
        <end position="242"/>
    </location>
</feature>
<keyword evidence="1" id="KW-0175">Coiled coil</keyword>
<evidence type="ECO:0000313" key="4">
    <source>
        <dbReference type="EMBL" id="KAF1390820.1"/>
    </source>
</evidence>
<name>A0A6A5FAH7_PERFL</name>
<feature type="compositionally biased region" description="Polar residues" evidence="2">
    <location>
        <begin position="219"/>
        <end position="230"/>
    </location>
</feature>
<dbReference type="GO" id="GO:0007165">
    <property type="term" value="P:signal transduction"/>
    <property type="evidence" value="ECO:0007669"/>
    <property type="project" value="InterPro"/>
</dbReference>
<accession>A0A6A5FAH7</accession>
<dbReference type="AlphaFoldDB" id="A0A6A5FAH7"/>
<dbReference type="Gene3D" id="3.10.20.90">
    <property type="entry name" value="Phosphatidylinositol 3-kinase Catalytic Subunit, Chain A, domain 1"/>
    <property type="match status" value="1"/>
</dbReference>
<dbReference type="InterPro" id="IPR029071">
    <property type="entry name" value="Ubiquitin-like_domsf"/>
</dbReference>
<feature type="coiled-coil region" evidence="1">
    <location>
        <begin position="275"/>
        <end position="322"/>
    </location>
</feature>
<feature type="domain" description="Ras-associating" evidence="3">
    <location>
        <begin position="1"/>
        <end position="82"/>
    </location>
</feature>
<sequence>MEVKVSVDGIPRVVCGVTEKTTCQEVVIALAQALGQPGRYTLQEKFKDFERCMAPNECLLETLEKYGEQAREVRLTLLHNGPSVWDEMSRTKVGRYQPCPPLRRKDAGTRMRRGSSSLSLHRQSLPPLSCLRQEAEQQKEDLKRPKRKSLTLMEEAWEWLESLGKGKVYSTACDKESSKRTDKRNRTSLGVSLTVNEGNPGQSSRSKVRGQKSLKSDLDNQTSCCMGSQTRSKDGKHLEKTQVAKSDDLSSLNCATTEDEKNSLRETMIYQLSCLQDLQVQIACIDKQILELEEKERAKKAEQEAQQRMVEEMEQIKFWENELKAEEGYEKDLQCQFLEMRENAVGCKTKLEEYKRKMQGLDFFATQNVVKEDSERLSKGANSATEISAVSTKDLNQQQSDSDGDVNINRKFLPREDLNPPHALNPPTQIKERRPTGPTELREWWARWAQAQIPQSQTKKKVIHRSELTIHLGSTKI</sequence>
<proteinExistence type="predicted"/>
<keyword evidence="5" id="KW-1185">Reference proteome</keyword>
<dbReference type="PANTHER" id="PTHR15286">
    <property type="entry name" value="RAS-ASSOCIATING DOMAIN CONTAINING PROTEIN"/>
    <property type="match status" value="1"/>
</dbReference>
<dbReference type="PROSITE" id="PS50200">
    <property type="entry name" value="RA"/>
    <property type="match status" value="1"/>
</dbReference>
<evidence type="ECO:0000313" key="5">
    <source>
        <dbReference type="Proteomes" id="UP000465112"/>
    </source>
</evidence>
<protein>
    <recommendedName>
        <fullName evidence="3">Ras-associating domain-containing protein</fullName>
    </recommendedName>
</protein>